<dbReference type="AlphaFoldDB" id="A0AAD3DRT4"/>
<comment type="caution">
    <text evidence="3">The sequence shown here is derived from an EMBL/GenBank/DDBJ whole genome shotgun (WGS) entry which is preliminary data.</text>
</comment>
<feature type="signal peptide" evidence="1">
    <location>
        <begin position="1"/>
        <end position="20"/>
    </location>
</feature>
<organism evidence="3 4">
    <name type="scientific">Astrephomene gubernaculifera</name>
    <dbReference type="NCBI Taxonomy" id="47775"/>
    <lineage>
        <taxon>Eukaryota</taxon>
        <taxon>Viridiplantae</taxon>
        <taxon>Chlorophyta</taxon>
        <taxon>core chlorophytes</taxon>
        <taxon>Chlorophyceae</taxon>
        <taxon>CS clade</taxon>
        <taxon>Chlamydomonadales</taxon>
        <taxon>Astrephomenaceae</taxon>
        <taxon>Astrephomene</taxon>
    </lineage>
</organism>
<dbReference type="InterPro" id="IPR046341">
    <property type="entry name" value="SET_dom_sf"/>
</dbReference>
<gene>
    <name evidence="3" type="ORF">Agub_g8515</name>
</gene>
<evidence type="ECO:0000259" key="2">
    <source>
        <dbReference type="PROSITE" id="PS50280"/>
    </source>
</evidence>
<sequence>MSAPAAGLLPLLLLILTASAQPVDNIDALFNWIRGLGGEVHAEVKVDSNGVRGLYATKAIATMENIAAIPSAAIINAGSFLESFSVPTLTVLREWKDPHSRFKPYIDTWPGPDAVLNSCNMAAKYAPMWKNEHWEKTALEWDSFLLSLHNGSMNVDLEYTVKEVVGNQPVSLEDLRYACAISSTRYVSTTRRKRLLMAPVFDLANHERDCDNMLSTYEGEDFLYFIAAKDLQPGDEICYSYGALRDDYAVAHYGFLPRLEDPPRLSLVDHRDFKPDVPYSHDEPPSEEPFVGTPEELRAELQRLRSIRNHITGTPDALPPQPRGQDPIYDLLKDLEARRLNAIDYEMARIEGLLRGKEEL</sequence>
<dbReference type="Gene3D" id="3.90.1410.10">
    <property type="entry name" value="set domain protein methyltransferase, domain 1"/>
    <property type="match status" value="1"/>
</dbReference>
<dbReference type="SUPFAM" id="SSF82199">
    <property type="entry name" value="SET domain"/>
    <property type="match status" value="1"/>
</dbReference>
<feature type="chain" id="PRO_5041994234" description="SET domain-containing protein" evidence="1">
    <location>
        <begin position="21"/>
        <end position="360"/>
    </location>
</feature>
<dbReference type="Pfam" id="PF00856">
    <property type="entry name" value="SET"/>
    <property type="match status" value="1"/>
</dbReference>
<reference evidence="3 4" key="1">
    <citation type="journal article" date="2021" name="Sci. Rep.">
        <title>Genome sequencing of the multicellular alga Astrephomene provides insights into convergent evolution of germ-soma differentiation.</title>
        <authorList>
            <person name="Yamashita S."/>
            <person name="Yamamoto K."/>
            <person name="Matsuzaki R."/>
            <person name="Suzuki S."/>
            <person name="Yamaguchi H."/>
            <person name="Hirooka S."/>
            <person name="Minakuchi Y."/>
            <person name="Miyagishima S."/>
            <person name="Kawachi M."/>
            <person name="Toyoda A."/>
            <person name="Nozaki H."/>
        </authorList>
    </citation>
    <scope>NUCLEOTIDE SEQUENCE [LARGE SCALE GENOMIC DNA]</scope>
    <source>
        <strain evidence="3 4">NIES-4017</strain>
    </source>
</reference>
<name>A0AAD3DRT4_9CHLO</name>
<accession>A0AAD3DRT4</accession>
<protein>
    <recommendedName>
        <fullName evidence="2">SET domain-containing protein</fullName>
    </recommendedName>
</protein>
<keyword evidence="4" id="KW-1185">Reference proteome</keyword>
<dbReference type="PROSITE" id="PS50280">
    <property type="entry name" value="SET"/>
    <property type="match status" value="1"/>
</dbReference>
<dbReference type="InterPro" id="IPR050600">
    <property type="entry name" value="SETD3_SETD6_MTase"/>
</dbReference>
<feature type="domain" description="SET" evidence="2">
    <location>
        <begin position="87"/>
        <end position="242"/>
    </location>
</feature>
<evidence type="ECO:0000256" key="1">
    <source>
        <dbReference type="SAM" id="SignalP"/>
    </source>
</evidence>
<dbReference type="EMBL" id="BMAR01000016">
    <property type="protein sequence ID" value="GFR46874.1"/>
    <property type="molecule type" value="Genomic_DNA"/>
</dbReference>
<dbReference type="Proteomes" id="UP001054857">
    <property type="component" value="Unassembled WGS sequence"/>
</dbReference>
<proteinExistence type="predicted"/>
<evidence type="ECO:0000313" key="4">
    <source>
        <dbReference type="Proteomes" id="UP001054857"/>
    </source>
</evidence>
<dbReference type="CDD" id="cd10527">
    <property type="entry name" value="SET_LSMT"/>
    <property type="match status" value="1"/>
</dbReference>
<dbReference type="PANTHER" id="PTHR13271">
    <property type="entry name" value="UNCHARACTERIZED PUTATIVE METHYLTRANSFERASE"/>
    <property type="match status" value="1"/>
</dbReference>
<dbReference type="InterPro" id="IPR001214">
    <property type="entry name" value="SET_dom"/>
</dbReference>
<keyword evidence="1" id="KW-0732">Signal</keyword>
<dbReference type="GO" id="GO:0016279">
    <property type="term" value="F:protein-lysine N-methyltransferase activity"/>
    <property type="evidence" value="ECO:0007669"/>
    <property type="project" value="TreeGrafter"/>
</dbReference>
<evidence type="ECO:0000313" key="3">
    <source>
        <dbReference type="EMBL" id="GFR46874.1"/>
    </source>
</evidence>
<dbReference type="PANTHER" id="PTHR13271:SF151">
    <property type="entry name" value="SET DOMAIN-CONTAINING PROTEIN 4"/>
    <property type="match status" value="1"/>
</dbReference>